<feature type="compositionally biased region" description="Basic and acidic residues" evidence="6">
    <location>
        <begin position="511"/>
        <end position="523"/>
    </location>
</feature>
<organism evidence="9 10">
    <name type="scientific">Stichopus japonicus</name>
    <name type="common">Sea cucumber</name>
    <dbReference type="NCBI Taxonomy" id="307972"/>
    <lineage>
        <taxon>Eukaryota</taxon>
        <taxon>Metazoa</taxon>
        <taxon>Echinodermata</taxon>
        <taxon>Eleutherozoa</taxon>
        <taxon>Echinozoa</taxon>
        <taxon>Holothuroidea</taxon>
        <taxon>Aspidochirotacea</taxon>
        <taxon>Aspidochirotida</taxon>
        <taxon>Stichopodidae</taxon>
        <taxon>Apostichopus</taxon>
    </lineage>
</organism>
<name>A0A2G8K2S7_STIJA</name>
<reference evidence="9 10" key="1">
    <citation type="journal article" date="2017" name="PLoS Biol.">
        <title>The sea cucumber genome provides insights into morphological evolution and visceral regeneration.</title>
        <authorList>
            <person name="Zhang X."/>
            <person name="Sun L."/>
            <person name="Yuan J."/>
            <person name="Sun Y."/>
            <person name="Gao Y."/>
            <person name="Zhang L."/>
            <person name="Li S."/>
            <person name="Dai H."/>
            <person name="Hamel J.F."/>
            <person name="Liu C."/>
            <person name="Yu Y."/>
            <person name="Liu S."/>
            <person name="Lin W."/>
            <person name="Guo K."/>
            <person name="Jin S."/>
            <person name="Xu P."/>
            <person name="Storey K.B."/>
            <person name="Huan P."/>
            <person name="Zhang T."/>
            <person name="Zhou Y."/>
            <person name="Zhang J."/>
            <person name="Lin C."/>
            <person name="Li X."/>
            <person name="Xing L."/>
            <person name="Huo D."/>
            <person name="Sun M."/>
            <person name="Wang L."/>
            <person name="Mercier A."/>
            <person name="Li F."/>
            <person name="Yang H."/>
            <person name="Xiang J."/>
        </authorList>
    </citation>
    <scope>NUCLEOTIDE SEQUENCE [LARGE SCALE GENOMIC DNA]</scope>
    <source>
        <strain evidence="9">Shaxun</strain>
        <tissue evidence="9">Muscle</tissue>
    </source>
</reference>
<keyword evidence="3 7" id="KW-0812">Transmembrane</keyword>
<feature type="transmembrane region" description="Helical" evidence="7">
    <location>
        <begin position="450"/>
        <end position="473"/>
    </location>
</feature>
<evidence type="ECO:0000313" key="9">
    <source>
        <dbReference type="EMBL" id="PIK42301.1"/>
    </source>
</evidence>
<gene>
    <name evidence="9" type="ORF">BSL78_20831</name>
</gene>
<protein>
    <submittedName>
        <fullName evidence="9">Putative polycystic kidney disease protein 1-like 2-like</fullName>
    </submittedName>
</protein>
<dbReference type="InterPro" id="IPR051223">
    <property type="entry name" value="Polycystin"/>
</dbReference>
<keyword evidence="10" id="KW-1185">Reference proteome</keyword>
<evidence type="ECO:0000256" key="4">
    <source>
        <dbReference type="ARBA" id="ARBA00022989"/>
    </source>
</evidence>
<comment type="subcellular location">
    <subcellularLocation>
        <location evidence="1">Membrane</location>
        <topology evidence="1">Multi-pass membrane protein</topology>
    </subcellularLocation>
</comment>
<comment type="similarity">
    <text evidence="2">Belongs to the polycystin family.</text>
</comment>
<evidence type="ECO:0000256" key="2">
    <source>
        <dbReference type="ARBA" id="ARBA00007200"/>
    </source>
</evidence>
<evidence type="ECO:0000256" key="7">
    <source>
        <dbReference type="SAM" id="Phobius"/>
    </source>
</evidence>
<dbReference type="Proteomes" id="UP000230750">
    <property type="component" value="Unassembled WGS sequence"/>
</dbReference>
<sequence>MFITCLFRSPNVDEESDVEVDEEAYDKSLERDEEWLHNLPVTSNKERKIKAKPPTPENLEKIRERRLKELQIFSVLKDILFYFLFLFTLMVVSYGNVDTWSYHYKANIEQILVMGDRINSFTNIKTKEHFWRWAKLTLVPNLEGKFLYNGDIDPSLNGFFADQSSYILGYPVLRQLRVRSNLCEPHSAFVNIINNCNTHYTFLNEDEASYSAGWTPYNETTTYPEYKYIDAEKLDGYPFFGKHAFYSGGGYVAKLKGNQEKIMNRIDRLLSESGWTVIPGHCLLKSPCITHTFRSFLCGLSGGILLFHLVLHGEAAAETSKGEERILEDTRPGIHQASVRGLLERTSGIHAGVVDLHRDFEVPETSQIQPTYRSPLQHHQDLLHGPVLLCHPLLRVLLRLLHRFLPRPEHASVQLLRLHLHLRDLGQYHPGEVSLQGAGGRQPHHRPHSLFLFMGTITFILVNMFLTIINEAFSNVKRDISKQSNDYEVVDFMVYRLKSFFGVSTKSNVVEEKESPKEGKQKTDMTPMDEFPDKVNQLLNSISSVYFDQEKFEDVMKS</sequence>
<feature type="domain" description="Polycystin" evidence="8">
    <location>
        <begin position="121"/>
        <end position="270"/>
    </location>
</feature>
<evidence type="ECO:0000256" key="3">
    <source>
        <dbReference type="ARBA" id="ARBA00022692"/>
    </source>
</evidence>
<evidence type="ECO:0000256" key="5">
    <source>
        <dbReference type="ARBA" id="ARBA00023136"/>
    </source>
</evidence>
<dbReference type="EMBL" id="MRZV01000943">
    <property type="protein sequence ID" value="PIK42301.1"/>
    <property type="molecule type" value="Genomic_DNA"/>
</dbReference>
<evidence type="ECO:0000259" key="8">
    <source>
        <dbReference type="Pfam" id="PF20519"/>
    </source>
</evidence>
<dbReference type="STRING" id="307972.A0A2G8K2S7"/>
<dbReference type="GO" id="GO:0050982">
    <property type="term" value="P:detection of mechanical stimulus"/>
    <property type="evidence" value="ECO:0007669"/>
    <property type="project" value="TreeGrafter"/>
</dbReference>
<accession>A0A2G8K2S7</accession>
<proteinExistence type="inferred from homology"/>
<dbReference type="AlphaFoldDB" id="A0A2G8K2S7"/>
<dbReference type="PANTHER" id="PTHR10877">
    <property type="entry name" value="POLYCYSTIN FAMILY MEMBER"/>
    <property type="match status" value="1"/>
</dbReference>
<dbReference type="GO" id="GO:0016020">
    <property type="term" value="C:membrane"/>
    <property type="evidence" value="ECO:0007669"/>
    <property type="project" value="UniProtKB-SubCell"/>
</dbReference>
<keyword evidence="5 7" id="KW-0472">Membrane</keyword>
<evidence type="ECO:0000256" key="1">
    <source>
        <dbReference type="ARBA" id="ARBA00004141"/>
    </source>
</evidence>
<dbReference type="Pfam" id="PF20519">
    <property type="entry name" value="Polycystin_dom"/>
    <property type="match status" value="1"/>
</dbReference>
<dbReference type="GO" id="GO:0005262">
    <property type="term" value="F:calcium channel activity"/>
    <property type="evidence" value="ECO:0007669"/>
    <property type="project" value="TreeGrafter"/>
</dbReference>
<feature type="transmembrane region" description="Helical" evidence="7">
    <location>
        <begin position="75"/>
        <end position="95"/>
    </location>
</feature>
<dbReference type="OrthoDB" id="444119at2759"/>
<comment type="caution">
    <text evidence="9">The sequence shown here is derived from an EMBL/GenBank/DDBJ whole genome shotgun (WGS) entry which is preliminary data.</text>
</comment>
<dbReference type="PANTHER" id="PTHR10877:SF150">
    <property type="entry name" value="REJ DOMAIN-CONTAINING PROTEIN"/>
    <property type="match status" value="1"/>
</dbReference>
<keyword evidence="4 7" id="KW-1133">Transmembrane helix</keyword>
<evidence type="ECO:0000256" key="6">
    <source>
        <dbReference type="SAM" id="MobiDB-lite"/>
    </source>
</evidence>
<feature type="region of interest" description="Disordered" evidence="6">
    <location>
        <begin position="511"/>
        <end position="530"/>
    </location>
</feature>
<evidence type="ECO:0000313" key="10">
    <source>
        <dbReference type="Proteomes" id="UP000230750"/>
    </source>
</evidence>
<dbReference type="InterPro" id="IPR046791">
    <property type="entry name" value="Polycystin_dom"/>
</dbReference>